<dbReference type="AlphaFoldDB" id="A0A5E4RTB8"/>
<dbReference type="Pfam" id="PF11776">
    <property type="entry name" value="RcnB"/>
    <property type="match status" value="1"/>
</dbReference>
<accession>A0A5E4RTB8</accession>
<feature type="compositionally biased region" description="Pro residues" evidence="1">
    <location>
        <begin position="27"/>
        <end position="40"/>
    </location>
</feature>
<feature type="region of interest" description="Disordered" evidence="1">
    <location>
        <begin position="22"/>
        <end position="100"/>
    </location>
</feature>
<keyword evidence="4" id="KW-1185">Reference proteome</keyword>
<dbReference type="OrthoDB" id="6687316at2"/>
<name>A0A5E4RTB8_9BURK</name>
<evidence type="ECO:0000313" key="3">
    <source>
        <dbReference type="EMBL" id="VVD65704.1"/>
    </source>
</evidence>
<dbReference type="InterPro" id="IPR024572">
    <property type="entry name" value="RcnB"/>
</dbReference>
<evidence type="ECO:0000313" key="4">
    <source>
        <dbReference type="Proteomes" id="UP000406256"/>
    </source>
</evidence>
<feature type="chain" id="PRO_5022781964" description="Integral membrane protein" evidence="2">
    <location>
        <begin position="25"/>
        <end position="147"/>
    </location>
</feature>
<organism evidence="3 4">
    <name type="scientific">Pandoraea anhela</name>
    <dbReference type="NCBI Taxonomy" id="2508295"/>
    <lineage>
        <taxon>Bacteria</taxon>
        <taxon>Pseudomonadati</taxon>
        <taxon>Pseudomonadota</taxon>
        <taxon>Betaproteobacteria</taxon>
        <taxon>Burkholderiales</taxon>
        <taxon>Burkholderiaceae</taxon>
        <taxon>Pandoraea</taxon>
    </lineage>
</organism>
<dbReference type="EMBL" id="CABPSB010000001">
    <property type="protein sequence ID" value="VVD65704.1"/>
    <property type="molecule type" value="Genomic_DNA"/>
</dbReference>
<feature type="compositionally biased region" description="Gly residues" evidence="1">
    <location>
        <begin position="68"/>
        <end position="80"/>
    </location>
</feature>
<protein>
    <recommendedName>
        <fullName evidence="5">Integral membrane protein</fullName>
    </recommendedName>
</protein>
<evidence type="ECO:0008006" key="5">
    <source>
        <dbReference type="Google" id="ProtNLM"/>
    </source>
</evidence>
<sequence>MKMRKTLSLCVAAGLAVSSSLALAQGGPPPEGGPGGPPGHQPGGPHGSPPGHGPQKGHHNGPPPRAQGGPGGPGGPGGQGNDTSWQHPEWRKGDRVPQQYRDAQYRVDDYRQYHLDAPKRGHHWVGVGGDFLLVNGSGVIVQIVGGH</sequence>
<dbReference type="Gene3D" id="3.10.450.160">
    <property type="entry name" value="inner membrane protein cigr"/>
    <property type="match status" value="1"/>
</dbReference>
<keyword evidence="2" id="KW-0732">Signal</keyword>
<evidence type="ECO:0000256" key="1">
    <source>
        <dbReference type="SAM" id="MobiDB-lite"/>
    </source>
</evidence>
<dbReference type="Proteomes" id="UP000406256">
    <property type="component" value="Unassembled WGS sequence"/>
</dbReference>
<evidence type="ECO:0000256" key="2">
    <source>
        <dbReference type="SAM" id="SignalP"/>
    </source>
</evidence>
<reference evidence="3 4" key="1">
    <citation type="submission" date="2019-08" db="EMBL/GenBank/DDBJ databases">
        <authorList>
            <person name="Peeters C."/>
        </authorList>
    </citation>
    <scope>NUCLEOTIDE SEQUENCE [LARGE SCALE GENOMIC DNA]</scope>
    <source>
        <strain evidence="3 4">LMG 31108</strain>
    </source>
</reference>
<dbReference type="RefSeq" id="WP_150667165.1">
    <property type="nucleotide sequence ID" value="NZ_CABPSB010000001.1"/>
</dbReference>
<feature type="signal peptide" evidence="2">
    <location>
        <begin position="1"/>
        <end position="24"/>
    </location>
</feature>
<gene>
    <name evidence="3" type="ORF">PAN31108_00345</name>
</gene>
<proteinExistence type="predicted"/>